<keyword evidence="4" id="KW-0812">Transmembrane</keyword>
<evidence type="ECO:0000256" key="2">
    <source>
        <dbReference type="ARBA" id="ARBA00022676"/>
    </source>
</evidence>
<sequence length="328" mass="37344">MVSILIAARNEEANIISCLQSVSKLAYPASECEVLIGDDASEDRTASLVEAYIQDKPNFRLVYIEKTIGLAKGKANVLAQLAQQARGEYLFTTDADIVVPPFWIQTMLAACVQTTGIVSGITLVKGNKLFHLLQSLDWAYAFGLVHVFMENKIPITVMGNNMLVTREAYESVGGYEAIPFSVTEDFALFHAIVNKGFSFRHLLIKEVLAYSQPMKTLSDLLQQRKRWMAGAVKLPFYIQSIFLLQALLFPVLVLLMWAAPQIGWMLILLKLLVDTAYLIWVLHKIKELHLIKYVWVYELYMIVFSMLTLLYYFIPGTLQWKGREYKNR</sequence>
<feature type="domain" description="Glycosyltransferase 2-like" evidence="5">
    <location>
        <begin position="3"/>
        <end position="171"/>
    </location>
</feature>
<dbReference type="Proteomes" id="UP001168528">
    <property type="component" value="Unassembled WGS sequence"/>
</dbReference>
<gene>
    <name evidence="6" type="ORF">Q0590_03180</name>
</gene>
<keyword evidence="2 6" id="KW-0328">Glycosyltransferase</keyword>
<evidence type="ECO:0000256" key="1">
    <source>
        <dbReference type="ARBA" id="ARBA00006739"/>
    </source>
</evidence>
<reference evidence="6" key="1">
    <citation type="submission" date="2023-07" db="EMBL/GenBank/DDBJ databases">
        <title>The genome sequence of Rhodocytophaga aerolata KACC 12507.</title>
        <authorList>
            <person name="Zhang X."/>
        </authorList>
    </citation>
    <scope>NUCLEOTIDE SEQUENCE</scope>
    <source>
        <strain evidence="6">KACC 12507</strain>
    </source>
</reference>
<dbReference type="GO" id="GO:0016757">
    <property type="term" value="F:glycosyltransferase activity"/>
    <property type="evidence" value="ECO:0007669"/>
    <property type="project" value="UniProtKB-KW"/>
</dbReference>
<keyword evidence="4" id="KW-0472">Membrane</keyword>
<feature type="transmembrane region" description="Helical" evidence="4">
    <location>
        <begin position="294"/>
        <end position="314"/>
    </location>
</feature>
<dbReference type="Pfam" id="PF00535">
    <property type="entry name" value="Glycos_transf_2"/>
    <property type="match status" value="1"/>
</dbReference>
<comment type="caution">
    <text evidence="6">The sequence shown here is derived from an EMBL/GenBank/DDBJ whole genome shotgun (WGS) entry which is preliminary data.</text>
</comment>
<dbReference type="PANTHER" id="PTHR43630">
    <property type="entry name" value="POLY-BETA-1,6-N-ACETYL-D-GLUCOSAMINE SYNTHASE"/>
    <property type="match status" value="1"/>
</dbReference>
<evidence type="ECO:0000313" key="6">
    <source>
        <dbReference type="EMBL" id="MDO1445234.1"/>
    </source>
</evidence>
<feature type="transmembrane region" description="Helical" evidence="4">
    <location>
        <begin position="262"/>
        <end position="282"/>
    </location>
</feature>
<dbReference type="InterPro" id="IPR029044">
    <property type="entry name" value="Nucleotide-diphossugar_trans"/>
</dbReference>
<proteinExistence type="inferred from homology"/>
<dbReference type="RefSeq" id="WP_302036024.1">
    <property type="nucleotide sequence ID" value="NZ_JAUKPO010000001.1"/>
</dbReference>
<comment type="similarity">
    <text evidence="1">Belongs to the glycosyltransferase 2 family.</text>
</comment>
<dbReference type="InterPro" id="IPR001173">
    <property type="entry name" value="Glyco_trans_2-like"/>
</dbReference>
<evidence type="ECO:0000256" key="4">
    <source>
        <dbReference type="SAM" id="Phobius"/>
    </source>
</evidence>
<accession>A0ABT8QZY4</accession>
<evidence type="ECO:0000256" key="3">
    <source>
        <dbReference type="ARBA" id="ARBA00022679"/>
    </source>
</evidence>
<dbReference type="PANTHER" id="PTHR43630:SF1">
    <property type="entry name" value="POLY-BETA-1,6-N-ACETYL-D-GLUCOSAMINE SYNTHASE"/>
    <property type="match status" value="1"/>
</dbReference>
<evidence type="ECO:0000259" key="5">
    <source>
        <dbReference type="Pfam" id="PF00535"/>
    </source>
</evidence>
<dbReference type="EMBL" id="JAUKPO010000001">
    <property type="protein sequence ID" value="MDO1445234.1"/>
    <property type="molecule type" value="Genomic_DNA"/>
</dbReference>
<keyword evidence="3 6" id="KW-0808">Transferase</keyword>
<keyword evidence="4" id="KW-1133">Transmembrane helix</keyword>
<organism evidence="6 7">
    <name type="scientific">Rhodocytophaga aerolata</name>
    <dbReference type="NCBI Taxonomy" id="455078"/>
    <lineage>
        <taxon>Bacteria</taxon>
        <taxon>Pseudomonadati</taxon>
        <taxon>Bacteroidota</taxon>
        <taxon>Cytophagia</taxon>
        <taxon>Cytophagales</taxon>
        <taxon>Rhodocytophagaceae</taxon>
        <taxon>Rhodocytophaga</taxon>
    </lineage>
</organism>
<feature type="transmembrane region" description="Helical" evidence="4">
    <location>
        <begin position="234"/>
        <end position="256"/>
    </location>
</feature>
<dbReference type="Gene3D" id="3.90.550.10">
    <property type="entry name" value="Spore Coat Polysaccharide Biosynthesis Protein SpsA, Chain A"/>
    <property type="match status" value="1"/>
</dbReference>
<dbReference type="EC" id="2.4.-.-" evidence="6"/>
<evidence type="ECO:0000313" key="7">
    <source>
        <dbReference type="Proteomes" id="UP001168528"/>
    </source>
</evidence>
<protein>
    <submittedName>
        <fullName evidence="6">Glycosyltransferase</fullName>
        <ecNumber evidence="6">2.4.-.-</ecNumber>
    </submittedName>
</protein>
<name>A0ABT8QZY4_9BACT</name>
<dbReference type="SUPFAM" id="SSF53448">
    <property type="entry name" value="Nucleotide-diphospho-sugar transferases"/>
    <property type="match status" value="1"/>
</dbReference>
<keyword evidence="7" id="KW-1185">Reference proteome</keyword>